<protein>
    <submittedName>
        <fullName evidence="2">HET-domain-containing protein</fullName>
    </submittedName>
</protein>
<dbReference type="InterPro" id="IPR010730">
    <property type="entry name" value="HET"/>
</dbReference>
<gene>
    <name evidence="2" type="ORF">QBC35DRAFT_186062</name>
</gene>
<dbReference type="Pfam" id="PF06985">
    <property type="entry name" value="HET"/>
    <property type="match status" value="1"/>
</dbReference>
<evidence type="ECO:0000259" key="1">
    <source>
        <dbReference type="Pfam" id="PF06985"/>
    </source>
</evidence>
<keyword evidence="3" id="KW-1185">Reference proteome</keyword>
<accession>A0AAN6WII2</accession>
<dbReference type="EMBL" id="MU864701">
    <property type="protein sequence ID" value="KAK4182248.1"/>
    <property type="molecule type" value="Genomic_DNA"/>
</dbReference>
<dbReference type="Proteomes" id="UP001302126">
    <property type="component" value="Unassembled WGS sequence"/>
</dbReference>
<name>A0AAN6WII2_9PEZI</name>
<proteinExistence type="predicted"/>
<feature type="domain" description="Heterokaryon incompatibility" evidence="1">
    <location>
        <begin position="244"/>
        <end position="392"/>
    </location>
</feature>
<dbReference type="PANTHER" id="PTHR33112">
    <property type="entry name" value="DOMAIN PROTEIN, PUTATIVE-RELATED"/>
    <property type="match status" value="1"/>
</dbReference>
<reference evidence="2" key="2">
    <citation type="submission" date="2023-05" db="EMBL/GenBank/DDBJ databases">
        <authorList>
            <consortium name="Lawrence Berkeley National Laboratory"/>
            <person name="Steindorff A."/>
            <person name="Hensen N."/>
            <person name="Bonometti L."/>
            <person name="Westerberg I."/>
            <person name="Brannstrom I.O."/>
            <person name="Guillou S."/>
            <person name="Cros-Aarteil S."/>
            <person name="Calhoun S."/>
            <person name="Haridas S."/>
            <person name="Kuo A."/>
            <person name="Mondo S."/>
            <person name="Pangilinan J."/>
            <person name="Riley R."/>
            <person name="Labutti K."/>
            <person name="Andreopoulos B."/>
            <person name="Lipzen A."/>
            <person name="Chen C."/>
            <person name="Yanf M."/>
            <person name="Daum C."/>
            <person name="Ng V."/>
            <person name="Clum A."/>
            <person name="Ohm R."/>
            <person name="Martin F."/>
            <person name="Silar P."/>
            <person name="Natvig D."/>
            <person name="Lalanne C."/>
            <person name="Gautier V."/>
            <person name="Ament-Velasquez S.L."/>
            <person name="Kruys A."/>
            <person name="Hutchinson M.I."/>
            <person name="Powell A.J."/>
            <person name="Barry K."/>
            <person name="Miller A.N."/>
            <person name="Grigoriev I.V."/>
            <person name="Debuchy R."/>
            <person name="Gladieux P."/>
            <person name="Thoren M.H."/>
            <person name="Johannesson H."/>
        </authorList>
    </citation>
    <scope>NUCLEOTIDE SEQUENCE</scope>
    <source>
        <strain evidence="2">PSN309</strain>
    </source>
</reference>
<evidence type="ECO:0000313" key="3">
    <source>
        <dbReference type="Proteomes" id="UP001302126"/>
    </source>
</evidence>
<reference evidence="2" key="1">
    <citation type="journal article" date="2023" name="Mol. Phylogenet. Evol.">
        <title>Genome-scale phylogeny and comparative genomics of the fungal order Sordariales.</title>
        <authorList>
            <person name="Hensen N."/>
            <person name="Bonometti L."/>
            <person name="Westerberg I."/>
            <person name="Brannstrom I.O."/>
            <person name="Guillou S."/>
            <person name="Cros-Aarteil S."/>
            <person name="Calhoun S."/>
            <person name="Haridas S."/>
            <person name="Kuo A."/>
            <person name="Mondo S."/>
            <person name="Pangilinan J."/>
            <person name="Riley R."/>
            <person name="LaButti K."/>
            <person name="Andreopoulos B."/>
            <person name="Lipzen A."/>
            <person name="Chen C."/>
            <person name="Yan M."/>
            <person name="Daum C."/>
            <person name="Ng V."/>
            <person name="Clum A."/>
            <person name="Steindorff A."/>
            <person name="Ohm R.A."/>
            <person name="Martin F."/>
            <person name="Silar P."/>
            <person name="Natvig D.O."/>
            <person name="Lalanne C."/>
            <person name="Gautier V."/>
            <person name="Ament-Velasquez S.L."/>
            <person name="Kruys A."/>
            <person name="Hutchinson M.I."/>
            <person name="Powell A.J."/>
            <person name="Barry K."/>
            <person name="Miller A.N."/>
            <person name="Grigoriev I.V."/>
            <person name="Debuchy R."/>
            <person name="Gladieux P."/>
            <person name="Hiltunen Thoren M."/>
            <person name="Johannesson H."/>
        </authorList>
    </citation>
    <scope>NUCLEOTIDE SEQUENCE</scope>
    <source>
        <strain evidence="2">PSN309</strain>
    </source>
</reference>
<sequence length="727" mass="81920">MQSEHQYGETQALWQCEVNLSSDKSRRITAQVSPSICPRCEFLRASLLQFANTLKNRPSDQFAGEIVFDESRVDCGPCQILQWARTWLIADGDLNEQGHFLLRWSGQNEPFYFIGHEKRDNFQGHWLLNGSYPLSSAWNSKTMKLMKLFGVGPDFSCPWGLLPTNSIQMTEQIPDASTFLDRSEHSSFSGTAKWIDHCIKSHDPKTCPKPTTDSTLPTRLVDIGSDKAHVKLVETNVSDIKGPYTCLSHCWGGYQPLRTTKETLTQHLSSIPWDGMPKTFQDAIEFNRHLGVQYIWIDSLCIIQDDRDDWARESAAMCAVYQNSYLTVSASSASDGTCGLSLQASGDFLRITLPHVSQTIFGHRVYSHPATKRYTPGYKDFPLFDRAWAFQERLISPRIVHFLKKEIAWECGELTTCECGAMETTGKQAYSKAIQEADNAALVNEWHRVVEVYSDLTLSFPSDRLPALSGLARQMASKRGSEPTYLAGLWKDSVELDLLWYIEPSWINRPRSDTGATELQAPSWSWVGIQGKRVTYQRGRGIRSIYFSVLDVQTMKDSVDPFGAVSGGVLTLSGHLFDVMPTGRPRSLSLQVSSTSDVVHSLEYVTNRAKPPRYGYHPDHFKAEEAFKQPGNVEMKALRMARIRTIMPTGSIFDFEFAMVLLKCDDTGLPDGEPLWQRVGMVVQTRKHFLDEDAKPLTKAEQDKIDPWVERPSIFPDGGIPATVKIA</sequence>
<comment type="caution">
    <text evidence="2">The sequence shown here is derived from an EMBL/GenBank/DDBJ whole genome shotgun (WGS) entry which is preliminary data.</text>
</comment>
<organism evidence="2 3">
    <name type="scientific">Podospora australis</name>
    <dbReference type="NCBI Taxonomy" id="1536484"/>
    <lineage>
        <taxon>Eukaryota</taxon>
        <taxon>Fungi</taxon>
        <taxon>Dikarya</taxon>
        <taxon>Ascomycota</taxon>
        <taxon>Pezizomycotina</taxon>
        <taxon>Sordariomycetes</taxon>
        <taxon>Sordariomycetidae</taxon>
        <taxon>Sordariales</taxon>
        <taxon>Podosporaceae</taxon>
        <taxon>Podospora</taxon>
    </lineage>
</organism>
<dbReference type="AlphaFoldDB" id="A0AAN6WII2"/>
<evidence type="ECO:0000313" key="2">
    <source>
        <dbReference type="EMBL" id="KAK4182248.1"/>
    </source>
</evidence>
<dbReference type="PANTHER" id="PTHR33112:SF9">
    <property type="entry name" value="HETEROKARYON INCOMPATIBILITY DOMAIN-CONTAINING PROTEIN"/>
    <property type="match status" value="1"/>
</dbReference>